<dbReference type="EC" id="1.1.-.-" evidence="5"/>
<evidence type="ECO:0000256" key="1">
    <source>
        <dbReference type="ARBA" id="ARBA00023002"/>
    </source>
</evidence>
<dbReference type="PANTHER" id="PTHR22981:SF7">
    <property type="entry name" value="3-HYDROXYISOBUTYRATE DEHYDROGENASE, MITOCHONDRIAL"/>
    <property type="match status" value="1"/>
</dbReference>
<evidence type="ECO:0000256" key="2">
    <source>
        <dbReference type="ARBA" id="ARBA00023027"/>
    </source>
</evidence>
<dbReference type="GO" id="GO:0016491">
    <property type="term" value="F:oxidoreductase activity"/>
    <property type="evidence" value="ECO:0007669"/>
    <property type="project" value="UniProtKB-KW"/>
</dbReference>
<dbReference type="InterPro" id="IPR029154">
    <property type="entry name" value="HIBADH-like_NADP-bd"/>
</dbReference>
<keyword evidence="2" id="KW-0520">NAD</keyword>
<dbReference type="PANTHER" id="PTHR22981">
    <property type="entry name" value="3-HYDROXYISOBUTYRATE DEHYDROGENASE-RELATED"/>
    <property type="match status" value="1"/>
</dbReference>
<feature type="domain" description="3-hydroxyisobutyrate dehydrogenase-like NAD-binding" evidence="4">
    <location>
        <begin position="185"/>
        <end position="303"/>
    </location>
</feature>
<dbReference type="EMBL" id="JBHUGZ010000016">
    <property type="protein sequence ID" value="MFD1985502.1"/>
    <property type="molecule type" value="Genomic_DNA"/>
</dbReference>
<keyword evidence="1 5" id="KW-0560">Oxidoreductase</keyword>
<name>A0ABW4UD79_9HYPH</name>
<sequence length="450" mass="48801">MKGILVSIVEAVSDAHFRNVERIGFIGTGSMGRPMIAKLLQAGYQVNVYDIDPAAARDVREKGARWHDTPRDAARDCEIVITCLPLPSDVFDNMTGEQGALAGMAPASVWIDTSTTDYHNTIEIARRAAAIGVDSLEAPVSNLSHMGVDFANVSFFVGGPPEAYVRCETVLQIMGAVSFHVGDIGQGQSVKLLTNLLFYTAAVASGHALCQSVRDGVPAQQAWRKFVASSANSVATEQFVPFLLDGSYDRSCTLEIAVKDMGLTVQLADELGVGLPIGRAVERRYSEAGRKFGRYDSHLRVVELAEVVFGVRLQVPGYRAPSKYGADPAHPPDQEFLTDPIGRIKPKREHVFPLDDVPLNDIQIRLLKSLVGEVTHVNRLILDEAFDLGRGMGLSDALIYDVITWSVGASAWSDSHAEQYANGQLVDLDSATAPPLTTVPHLICPYTEEL</sequence>
<dbReference type="Pfam" id="PF14833">
    <property type="entry name" value="NAD_binding_11"/>
    <property type="match status" value="1"/>
</dbReference>
<organism evidence="5 6">
    <name type="scientific">Mesorhizobium newzealandense</name>
    <dbReference type="NCBI Taxonomy" id="1300302"/>
    <lineage>
        <taxon>Bacteria</taxon>
        <taxon>Pseudomonadati</taxon>
        <taxon>Pseudomonadota</taxon>
        <taxon>Alphaproteobacteria</taxon>
        <taxon>Hyphomicrobiales</taxon>
        <taxon>Phyllobacteriaceae</taxon>
        <taxon>Mesorhizobium</taxon>
    </lineage>
</organism>
<keyword evidence="6" id="KW-1185">Reference proteome</keyword>
<dbReference type="InterPro" id="IPR013328">
    <property type="entry name" value="6PGD_dom2"/>
</dbReference>
<dbReference type="SUPFAM" id="SSF51735">
    <property type="entry name" value="NAD(P)-binding Rossmann-fold domains"/>
    <property type="match status" value="1"/>
</dbReference>
<dbReference type="Pfam" id="PF03446">
    <property type="entry name" value="NAD_binding_2"/>
    <property type="match status" value="1"/>
</dbReference>
<dbReference type="SUPFAM" id="SSF48179">
    <property type="entry name" value="6-phosphogluconate dehydrogenase C-terminal domain-like"/>
    <property type="match status" value="1"/>
</dbReference>
<proteinExistence type="predicted"/>
<dbReference type="RefSeq" id="WP_379101881.1">
    <property type="nucleotide sequence ID" value="NZ_JBHUGZ010000016.1"/>
</dbReference>
<dbReference type="InterPro" id="IPR006115">
    <property type="entry name" value="6PGDH_NADP-bd"/>
</dbReference>
<dbReference type="Gene3D" id="1.10.1040.10">
    <property type="entry name" value="N-(1-d-carboxylethyl)-l-norvaline Dehydrogenase, domain 2"/>
    <property type="match status" value="1"/>
</dbReference>
<comment type="caution">
    <text evidence="5">The sequence shown here is derived from an EMBL/GenBank/DDBJ whole genome shotgun (WGS) entry which is preliminary data.</text>
</comment>
<evidence type="ECO:0000313" key="5">
    <source>
        <dbReference type="EMBL" id="MFD1985502.1"/>
    </source>
</evidence>
<dbReference type="InterPro" id="IPR008927">
    <property type="entry name" value="6-PGluconate_DH-like_C_sf"/>
</dbReference>
<accession>A0ABW4UD79</accession>
<gene>
    <name evidence="5" type="ORF">ACFSOZ_23725</name>
</gene>
<evidence type="ECO:0000259" key="4">
    <source>
        <dbReference type="Pfam" id="PF14833"/>
    </source>
</evidence>
<dbReference type="Gene3D" id="3.40.50.720">
    <property type="entry name" value="NAD(P)-binding Rossmann-like Domain"/>
    <property type="match status" value="1"/>
</dbReference>
<evidence type="ECO:0000259" key="3">
    <source>
        <dbReference type="Pfam" id="PF03446"/>
    </source>
</evidence>
<reference evidence="6" key="1">
    <citation type="journal article" date="2019" name="Int. J. Syst. Evol. Microbiol.">
        <title>The Global Catalogue of Microorganisms (GCM) 10K type strain sequencing project: providing services to taxonomists for standard genome sequencing and annotation.</title>
        <authorList>
            <consortium name="The Broad Institute Genomics Platform"/>
            <consortium name="The Broad Institute Genome Sequencing Center for Infectious Disease"/>
            <person name="Wu L."/>
            <person name="Ma J."/>
        </authorList>
    </citation>
    <scope>NUCLEOTIDE SEQUENCE [LARGE SCALE GENOMIC DNA]</scope>
    <source>
        <strain evidence="6">CGMCC 1.16225</strain>
    </source>
</reference>
<protein>
    <submittedName>
        <fullName evidence="5">NAD(P)-dependent oxidoreductase</fullName>
        <ecNumber evidence="5">1.1.-.-</ecNumber>
    </submittedName>
</protein>
<dbReference type="Proteomes" id="UP001597405">
    <property type="component" value="Unassembled WGS sequence"/>
</dbReference>
<feature type="domain" description="6-phosphogluconate dehydrogenase NADP-binding" evidence="3">
    <location>
        <begin position="22"/>
        <end position="182"/>
    </location>
</feature>
<dbReference type="InterPro" id="IPR036291">
    <property type="entry name" value="NAD(P)-bd_dom_sf"/>
</dbReference>
<evidence type="ECO:0000313" key="6">
    <source>
        <dbReference type="Proteomes" id="UP001597405"/>
    </source>
</evidence>